<dbReference type="GO" id="GO:0003677">
    <property type="term" value="F:DNA binding"/>
    <property type="evidence" value="ECO:0007669"/>
    <property type="project" value="InterPro"/>
</dbReference>
<dbReference type="Pfam" id="PF13155">
    <property type="entry name" value="Toprim_2"/>
    <property type="match status" value="1"/>
</dbReference>
<dbReference type="SUPFAM" id="SSF57783">
    <property type="entry name" value="Zinc beta-ribbon"/>
    <property type="match status" value="1"/>
</dbReference>
<proteinExistence type="predicted"/>
<dbReference type="EMBL" id="JAOCDZ010000018">
    <property type="protein sequence ID" value="MDH0738639.1"/>
    <property type="molecule type" value="Genomic_DNA"/>
</dbReference>
<dbReference type="GO" id="GO:0005737">
    <property type="term" value="C:cytoplasm"/>
    <property type="evidence" value="ECO:0007669"/>
    <property type="project" value="TreeGrafter"/>
</dbReference>
<gene>
    <name evidence="1" type="ORF">N5D93_22670</name>
</gene>
<evidence type="ECO:0000313" key="1">
    <source>
        <dbReference type="EMBL" id="MDH0738639.1"/>
    </source>
</evidence>
<dbReference type="GO" id="GO:0008270">
    <property type="term" value="F:zinc ion binding"/>
    <property type="evidence" value="ECO:0007669"/>
    <property type="project" value="InterPro"/>
</dbReference>
<dbReference type="AlphaFoldDB" id="A0AA42S5Z8"/>
<dbReference type="Gene3D" id="3.40.1360.10">
    <property type="match status" value="1"/>
</dbReference>
<dbReference type="InterPro" id="IPR036977">
    <property type="entry name" value="DNA_primase_Znf_CHC2"/>
</dbReference>
<dbReference type="RefSeq" id="WP_076515734.1">
    <property type="nucleotide sequence ID" value="NZ_JAOCDZ010000018.1"/>
</dbReference>
<sequence length="377" mass="41490">MSETVDFDGLKQKLPVAAFFEQVMGLKAKAMHSDSIRFSGCPACGLGPPESVRTSVKTTGGKTRWHCFRCEEGGDVIDAAAFYWQLEVPEAARRLAGGLPSMGSTIRKWHIRATEAKSKETPRDEAALREVFAHIRGSKLPPDGRVMEYLAGRGITADVAKEAIKRGVLATLPGNPARAKEWLFDVVGHELLVKSGMLRPDSKVPAICYRPLACFTHNARSAEFRLIRKPQSAEEVKLLFYGPMFPYFWANEGSNDYTIVEGPIDLLSSIVLGTKKNVIGVPGAGRWRPEWFKNLSGKSVLLAVDGDEAGQRAVHKANGLLKVMTDVGANVSVLTYPEPFTSVTPEEDWDVNGFLQWKLSQLQQQQRNSSCGEPSTR</sequence>
<reference evidence="1" key="1">
    <citation type="submission" date="2022-09" db="EMBL/GenBank/DDBJ databases">
        <title>Intensive care unit water sources are persistently colonized with multi-drug resistant bacteria and are the site of extensive horizontal gene transfer of antibiotic resistance genes.</title>
        <authorList>
            <person name="Diorio-Toth L."/>
        </authorList>
    </citation>
    <scope>NUCLEOTIDE SEQUENCE</scope>
    <source>
        <strain evidence="1">GD03843</strain>
    </source>
</reference>
<evidence type="ECO:0000313" key="2">
    <source>
        <dbReference type="Proteomes" id="UP001161094"/>
    </source>
</evidence>
<dbReference type="Gene3D" id="3.90.580.10">
    <property type="entry name" value="Zinc finger, CHC2-type domain"/>
    <property type="match status" value="1"/>
</dbReference>
<organism evidence="1 2">
    <name type="scientific">Achromobacter spanius</name>
    <dbReference type="NCBI Taxonomy" id="217203"/>
    <lineage>
        <taxon>Bacteria</taxon>
        <taxon>Pseudomonadati</taxon>
        <taxon>Pseudomonadota</taxon>
        <taxon>Betaproteobacteria</taxon>
        <taxon>Burkholderiales</taxon>
        <taxon>Alcaligenaceae</taxon>
        <taxon>Achromobacter</taxon>
    </lineage>
</organism>
<dbReference type="GO" id="GO:0006269">
    <property type="term" value="P:DNA replication, synthesis of primer"/>
    <property type="evidence" value="ECO:0007669"/>
    <property type="project" value="TreeGrafter"/>
</dbReference>
<dbReference type="SUPFAM" id="SSF56731">
    <property type="entry name" value="DNA primase core"/>
    <property type="match status" value="1"/>
</dbReference>
<name>A0AA42S5Z8_9BURK</name>
<protein>
    <submittedName>
        <fullName evidence="1">Toprim domain-containing protein</fullName>
    </submittedName>
</protein>
<dbReference type="PANTHER" id="PTHR30313">
    <property type="entry name" value="DNA PRIMASE"/>
    <property type="match status" value="1"/>
</dbReference>
<dbReference type="Proteomes" id="UP001161094">
    <property type="component" value="Unassembled WGS sequence"/>
</dbReference>
<dbReference type="InterPro" id="IPR050219">
    <property type="entry name" value="DnaG_primase"/>
</dbReference>
<comment type="caution">
    <text evidence="1">The sequence shown here is derived from an EMBL/GenBank/DDBJ whole genome shotgun (WGS) entry which is preliminary data.</text>
</comment>
<dbReference type="PANTHER" id="PTHR30313:SF2">
    <property type="entry name" value="DNA PRIMASE"/>
    <property type="match status" value="1"/>
</dbReference>
<accession>A0AA42S5Z8</accession>